<dbReference type="GO" id="GO:0004821">
    <property type="term" value="F:histidine-tRNA ligase activity"/>
    <property type="evidence" value="ECO:0007669"/>
    <property type="project" value="UniProtKB-UniRule"/>
</dbReference>
<keyword evidence="6 9" id="KW-0648">Protein biosynthesis</keyword>
<comment type="caution">
    <text evidence="12">The sequence shown here is derived from an EMBL/GenBank/DDBJ whole genome shotgun (WGS) entry which is preliminary data.</text>
</comment>
<protein>
    <recommendedName>
        <fullName evidence="9">Histidine--tRNA ligase</fullName>
        <ecNumber evidence="9">6.1.1.21</ecNumber>
    </recommendedName>
    <alternativeName>
        <fullName evidence="9">Histidyl-tRNA synthetase</fullName>
        <shortName evidence="9">HisRS</shortName>
    </alternativeName>
</protein>
<evidence type="ECO:0000313" key="13">
    <source>
        <dbReference type="Proteomes" id="UP000546464"/>
    </source>
</evidence>
<dbReference type="EC" id="6.1.1.21" evidence="9"/>
<feature type="binding site" evidence="10">
    <location>
        <position position="277"/>
    </location>
    <ligand>
        <name>L-histidine</name>
        <dbReference type="ChEBI" id="CHEBI:57595"/>
    </ligand>
</feature>
<dbReference type="Proteomes" id="UP000546464">
    <property type="component" value="Unassembled WGS sequence"/>
</dbReference>
<dbReference type="GO" id="GO:0005524">
    <property type="term" value="F:ATP binding"/>
    <property type="evidence" value="ECO:0007669"/>
    <property type="project" value="UniProtKB-UniRule"/>
</dbReference>
<dbReference type="Gene3D" id="3.30.930.10">
    <property type="entry name" value="Bira Bifunctional Protein, Domain 2"/>
    <property type="match status" value="1"/>
</dbReference>
<dbReference type="AlphaFoldDB" id="A0A842HCU9"/>
<feature type="domain" description="Aminoacyl-transfer RNA synthetases class-II family profile" evidence="11">
    <location>
        <begin position="32"/>
        <end position="340"/>
    </location>
</feature>
<dbReference type="CDD" id="cd00859">
    <property type="entry name" value="HisRS_anticodon"/>
    <property type="match status" value="1"/>
</dbReference>
<feature type="binding site" evidence="10">
    <location>
        <begin position="77"/>
        <end position="79"/>
    </location>
    <ligand>
        <name>L-histidine</name>
        <dbReference type="ChEBI" id="CHEBI:57595"/>
    </ligand>
</feature>
<keyword evidence="5 9" id="KW-0067">ATP-binding</keyword>
<evidence type="ECO:0000256" key="10">
    <source>
        <dbReference type="PIRSR" id="PIRSR001549-1"/>
    </source>
</evidence>
<name>A0A842HCU9_9BACT</name>
<evidence type="ECO:0000256" key="8">
    <source>
        <dbReference type="ARBA" id="ARBA00047639"/>
    </source>
</evidence>
<evidence type="ECO:0000259" key="11">
    <source>
        <dbReference type="PROSITE" id="PS50862"/>
    </source>
</evidence>
<dbReference type="InterPro" id="IPR033656">
    <property type="entry name" value="HisRS_anticodon"/>
</dbReference>
<dbReference type="RefSeq" id="WP_185675224.1">
    <property type="nucleotide sequence ID" value="NZ_JACHVB010000020.1"/>
</dbReference>
<dbReference type="Pfam" id="PF03129">
    <property type="entry name" value="HGTP_anticodon"/>
    <property type="match status" value="1"/>
</dbReference>
<dbReference type="InterPro" id="IPR006195">
    <property type="entry name" value="aa-tRNA-synth_II"/>
</dbReference>
<dbReference type="InterPro" id="IPR041715">
    <property type="entry name" value="HisRS-like_core"/>
</dbReference>
<comment type="subcellular location">
    <subcellularLocation>
        <location evidence="9">Cytoplasm</location>
    </subcellularLocation>
</comment>
<evidence type="ECO:0000313" key="12">
    <source>
        <dbReference type="EMBL" id="MBC2594242.1"/>
    </source>
</evidence>
<evidence type="ECO:0000256" key="3">
    <source>
        <dbReference type="ARBA" id="ARBA00022598"/>
    </source>
</evidence>
<dbReference type="GO" id="GO:0005737">
    <property type="term" value="C:cytoplasm"/>
    <property type="evidence" value="ECO:0007669"/>
    <property type="project" value="UniProtKB-SubCell"/>
</dbReference>
<feature type="binding site" evidence="10">
    <location>
        <position position="125"/>
    </location>
    <ligand>
        <name>L-histidine</name>
        <dbReference type="ChEBI" id="CHEBI:57595"/>
    </ligand>
</feature>
<evidence type="ECO:0000256" key="2">
    <source>
        <dbReference type="ARBA" id="ARBA00011738"/>
    </source>
</evidence>
<dbReference type="HAMAP" id="MF_00127">
    <property type="entry name" value="His_tRNA_synth"/>
    <property type="match status" value="1"/>
</dbReference>
<dbReference type="NCBIfam" id="TIGR00442">
    <property type="entry name" value="hisS"/>
    <property type="match status" value="1"/>
</dbReference>
<feature type="binding site" evidence="10">
    <location>
        <position position="107"/>
    </location>
    <ligand>
        <name>L-histidine</name>
        <dbReference type="ChEBI" id="CHEBI:57595"/>
    </ligand>
</feature>
<dbReference type="GO" id="GO:0006427">
    <property type="term" value="P:histidyl-tRNA aminoacylation"/>
    <property type="evidence" value="ECO:0007669"/>
    <property type="project" value="UniProtKB-UniRule"/>
</dbReference>
<evidence type="ECO:0000256" key="9">
    <source>
        <dbReference type="HAMAP-Rule" id="MF_00127"/>
    </source>
</evidence>
<comment type="similarity">
    <text evidence="1 9">Belongs to the class-II aminoacyl-tRNA synthetase family.</text>
</comment>
<sequence length="438" mass="48129">MFQTLPGFREFYPEDCAIRNYIFGQWRQSALRFAFQEFDGPLLEPLELITAKSGDEIVSQLFNFEDKGGRAVTLRPELTPTLARLVGAKAGSIKRPVKWFGIAENFRYEKPQKGRLRSHYQFNADILGESSPAADAEIIALLITALCSFGLSEKEFVLRLSDRDLWLLLLEQHGLTGDIATGALNVIDKMERESPESLLKMMGEKHVPGAEAVLADASKLVECTSLEAVESFFAGRENNVVTGERVSSRLDQWRELLGHLHAMGLGGFIRVDLGIVRGLAYYTGFVFEAFQTVGKGRALAGGGRYDHLVEKLGFQAMPAVGFGMGDVTLRDLLEDQKLLPDPKPELDGYVVVAGGENEARAALRDVAALRAKGLKIDRPLKQQGFGKQFKTAGQSGARFALIYGEVEVAEGKLKLRDLVSGEESLLTADEAASRMLQG</sequence>
<dbReference type="CDD" id="cd00773">
    <property type="entry name" value="HisRS-like_core"/>
    <property type="match status" value="1"/>
</dbReference>
<organism evidence="12 13">
    <name type="scientific">Ruficoccus amylovorans</name>
    <dbReference type="NCBI Taxonomy" id="1804625"/>
    <lineage>
        <taxon>Bacteria</taxon>
        <taxon>Pseudomonadati</taxon>
        <taxon>Verrucomicrobiota</taxon>
        <taxon>Opitutia</taxon>
        <taxon>Puniceicoccales</taxon>
        <taxon>Cerasicoccaceae</taxon>
        <taxon>Ruficoccus</taxon>
    </lineage>
</organism>
<feature type="binding site" evidence="10">
    <location>
        <position position="121"/>
    </location>
    <ligand>
        <name>L-histidine</name>
        <dbReference type="ChEBI" id="CHEBI:57595"/>
    </ligand>
</feature>
<keyword evidence="9" id="KW-0963">Cytoplasm</keyword>
<evidence type="ECO:0000256" key="4">
    <source>
        <dbReference type="ARBA" id="ARBA00022741"/>
    </source>
</evidence>
<gene>
    <name evidence="9" type="primary">hisS</name>
    <name evidence="12" type="ORF">H5P28_08200</name>
</gene>
<evidence type="ECO:0000256" key="7">
    <source>
        <dbReference type="ARBA" id="ARBA00023146"/>
    </source>
</evidence>
<dbReference type="InterPro" id="IPR015807">
    <property type="entry name" value="His-tRNA-ligase"/>
</dbReference>
<dbReference type="PANTHER" id="PTHR43707:SF1">
    <property type="entry name" value="HISTIDINE--TRNA LIGASE, MITOCHONDRIAL-RELATED"/>
    <property type="match status" value="1"/>
</dbReference>
<keyword evidence="4 9" id="KW-0547">Nucleotide-binding</keyword>
<dbReference type="InterPro" id="IPR004154">
    <property type="entry name" value="Anticodon-bd"/>
</dbReference>
<comment type="subunit">
    <text evidence="2 9">Homodimer.</text>
</comment>
<dbReference type="InterPro" id="IPR004516">
    <property type="entry name" value="HisRS/HisZ"/>
</dbReference>
<dbReference type="Gene3D" id="3.40.50.800">
    <property type="entry name" value="Anticodon-binding domain"/>
    <property type="match status" value="1"/>
</dbReference>
<comment type="catalytic activity">
    <reaction evidence="8 9">
        <text>tRNA(His) + L-histidine + ATP = L-histidyl-tRNA(His) + AMP + diphosphate + H(+)</text>
        <dbReference type="Rhea" id="RHEA:17313"/>
        <dbReference type="Rhea" id="RHEA-COMP:9665"/>
        <dbReference type="Rhea" id="RHEA-COMP:9689"/>
        <dbReference type="ChEBI" id="CHEBI:15378"/>
        <dbReference type="ChEBI" id="CHEBI:30616"/>
        <dbReference type="ChEBI" id="CHEBI:33019"/>
        <dbReference type="ChEBI" id="CHEBI:57595"/>
        <dbReference type="ChEBI" id="CHEBI:78442"/>
        <dbReference type="ChEBI" id="CHEBI:78527"/>
        <dbReference type="ChEBI" id="CHEBI:456215"/>
        <dbReference type="EC" id="6.1.1.21"/>
    </reaction>
</comment>
<accession>A0A842HCU9</accession>
<keyword evidence="7 9" id="KW-0030">Aminoacyl-tRNA synthetase</keyword>
<dbReference type="SUPFAM" id="SSF55681">
    <property type="entry name" value="Class II aaRS and biotin synthetases"/>
    <property type="match status" value="1"/>
</dbReference>
<proteinExistence type="inferred from homology"/>
<dbReference type="InterPro" id="IPR045864">
    <property type="entry name" value="aa-tRNA-synth_II/BPL/LPL"/>
</dbReference>
<evidence type="ECO:0000256" key="6">
    <source>
        <dbReference type="ARBA" id="ARBA00022917"/>
    </source>
</evidence>
<feature type="binding site" evidence="10">
    <location>
        <begin position="281"/>
        <end position="282"/>
    </location>
    <ligand>
        <name>L-histidine</name>
        <dbReference type="ChEBI" id="CHEBI:57595"/>
    </ligand>
</feature>
<dbReference type="PIRSF" id="PIRSF001549">
    <property type="entry name" value="His-tRNA_synth"/>
    <property type="match status" value="1"/>
</dbReference>
<evidence type="ECO:0000256" key="5">
    <source>
        <dbReference type="ARBA" id="ARBA00022840"/>
    </source>
</evidence>
<reference evidence="12 13" key="1">
    <citation type="submission" date="2020-07" db="EMBL/GenBank/DDBJ databases">
        <authorList>
            <person name="Feng X."/>
        </authorList>
    </citation>
    <scope>NUCLEOTIDE SEQUENCE [LARGE SCALE GENOMIC DNA]</scope>
    <source>
        <strain evidence="12 13">JCM31066</strain>
    </source>
</reference>
<dbReference type="PROSITE" id="PS50862">
    <property type="entry name" value="AA_TRNA_LIGASE_II"/>
    <property type="match status" value="1"/>
</dbReference>
<dbReference type="Pfam" id="PF13393">
    <property type="entry name" value="tRNA-synt_His"/>
    <property type="match status" value="1"/>
</dbReference>
<keyword evidence="3 9" id="KW-0436">Ligase</keyword>
<keyword evidence="13" id="KW-1185">Reference proteome</keyword>
<evidence type="ECO:0000256" key="1">
    <source>
        <dbReference type="ARBA" id="ARBA00008226"/>
    </source>
</evidence>
<dbReference type="EMBL" id="JACHVB010000020">
    <property type="protein sequence ID" value="MBC2594242.1"/>
    <property type="molecule type" value="Genomic_DNA"/>
</dbReference>
<dbReference type="InterPro" id="IPR036621">
    <property type="entry name" value="Anticodon-bd_dom_sf"/>
</dbReference>
<dbReference type="PANTHER" id="PTHR43707">
    <property type="entry name" value="HISTIDYL-TRNA SYNTHETASE"/>
    <property type="match status" value="1"/>
</dbReference>
<dbReference type="SUPFAM" id="SSF52954">
    <property type="entry name" value="Class II aaRS ABD-related"/>
    <property type="match status" value="1"/>
</dbReference>